<dbReference type="Proteomes" id="UP001168821">
    <property type="component" value="Unassembled WGS sequence"/>
</dbReference>
<keyword evidence="2" id="KW-1185">Reference proteome</keyword>
<name>A0AA38J608_9CUCU</name>
<organism evidence="1 2">
    <name type="scientific">Zophobas morio</name>
    <dbReference type="NCBI Taxonomy" id="2755281"/>
    <lineage>
        <taxon>Eukaryota</taxon>
        <taxon>Metazoa</taxon>
        <taxon>Ecdysozoa</taxon>
        <taxon>Arthropoda</taxon>
        <taxon>Hexapoda</taxon>
        <taxon>Insecta</taxon>
        <taxon>Pterygota</taxon>
        <taxon>Neoptera</taxon>
        <taxon>Endopterygota</taxon>
        <taxon>Coleoptera</taxon>
        <taxon>Polyphaga</taxon>
        <taxon>Cucujiformia</taxon>
        <taxon>Tenebrionidae</taxon>
        <taxon>Zophobas</taxon>
    </lineage>
</organism>
<proteinExistence type="predicted"/>
<gene>
    <name evidence="1" type="ORF">Zmor_001829</name>
</gene>
<comment type="caution">
    <text evidence="1">The sequence shown here is derived from an EMBL/GenBank/DDBJ whole genome shotgun (WGS) entry which is preliminary data.</text>
</comment>
<accession>A0AA38J608</accession>
<dbReference type="EMBL" id="JALNTZ010000001">
    <property type="protein sequence ID" value="KAJ3666386.1"/>
    <property type="molecule type" value="Genomic_DNA"/>
</dbReference>
<evidence type="ECO:0000313" key="1">
    <source>
        <dbReference type="EMBL" id="KAJ3666386.1"/>
    </source>
</evidence>
<evidence type="ECO:0000313" key="2">
    <source>
        <dbReference type="Proteomes" id="UP001168821"/>
    </source>
</evidence>
<sequence>MKITPHYPANALVLQFCTLPTSQAAAVRAENHCTSAANVPAAARIKAKRRDCVGTTFMRMHQIAFCMQAPIFCSKLLILLAIIGMCCRNETIQTMNAALLSSFYNQLIFCLLGFVEMDIGRVIG</sequence>
<dbReference type="AlphaFoldDB" id="A0AA38J608"/>
<reference evidence="1" key="1">
    <citation type="journal article" date="2023" name="G3 (Bethesda)">
        <title>Whole genome assemblies of Zophobas morio and Tenebrio molitor.</title>
        <authorList>
            <person name="Kaur S."/>
            <person name="Stinson S.A."/>
            <person name="diCenzo G.C."/>
        </authorList>
    </citation>
    <scope>NUCLEOTIDE SEQUENCE</scope>
    <source>
        <strain evidence="1">QUZm001</strain>
    </source>
</reference>
<protein>
    <submittedName>
        <fullName evidence="1">Uncharacterized protein</fullName>
    </submittedName>
</protein>